<gene>
    <name evidence="2" type="ORF">Z042_23880</name>
</gene>
<dbReference type="RefSeq" id="WP_024912980.1">
    <property type="nucleotide sequence ID" value="NZ_JAJC01000021.1"/>
</dbReference>
<dbReference type="HOGENOM" id="CLU_2737783_0_0_6"/>
<evidence type="ECO:0000313" key="3">
    <source>
        <dbReference type="Proteomes" id="UP000019030"/>
    </source>
</evidence>
<dbReference type="Proteomes" id="UP000019030">
    <property type="component" value="Chromosome"/>
</dbReference>
<dbReference type="AlphaFoldDB" id="W0LJY7"/>
<name>W0LJY7_9GAMM</name>
<reference evidence="2 3" key="2">
    <citation type="submission" date="2015-03" db="EMBL/GenBank/DDBJ databases">
        <authorList>
            <person name="Chan K.-G."/>
        </authorList>
    </citation>
    <scope>NUCLEOTIDE SEQUENCE [LARGE SCALE GENOMIC DNA]</scope>
    <source>
        <strain evidence="2 3">RB-25</strain>
    </source>
</reference>
<protein>
    <submittedName>
        <fullName evidence="2">Uncharacterized protein</fullName>
    </submittedName>
</protein>
<sequence length="71" mass="8166">MKLVEQLAEYYRLSRHAEVQNCLSRWWLLQGEARIAYLKELLEPIAENYQDGQFGTGNKETCSTKGDSSPT</sequence>
<reference evidence="2 3" key="1">
    <citation type="submission" date="2014-01" db="EMBL/GenBank/DDBJ databases">
        <title>Isolation of Serratia multitudinisentens RB-25 from Ex-Landfill site.</title>
        <authorList>
            <person name="Robson E.H.J."/>
        </authorList>
    </citation>
    <scope>NUCLEOTIDE SEQUENCE [LARGE SCALE GENOMIC DNA]</scope>
    <source>
        <strain evidence="2 3">RB-25</strain>
    </source>
</reference>
<proteinExistence type="predicted"/>
<evidence type="ECO:0000313" key="2">
    <source>
        <dbReference type="EMBL" id="AHG22300.1"/>
    </source>
</evidence>
<organism evidence="2 3">
    <name type="scientific">Chania multitudinisentens RB-25</name>
    <dbReference type="NCBI Taxonomy" id="1441930"/>
    <lineage>
        <taxon>Bacteria</taxon>
        <taxon>Pseudomonadati</taxon>
        <taxon>Pseudomonadota</taxon>
        <taxon>Gammaproteobacteria</taxon>
        <taxon>Enterobacterales</taxon>
        <taxon>Yersiniaceae</taxon>
        <taxon>Chania</taxon>
    </lineage>
</organism>
<evidence type="ECO:0000256" key="1">
    <source>
        <dbReference type="SAM" id="MobiDB-lite"/>
    </source>
</evidence>
<keyword evidence="3" id="KW-1185">Reference proteome</keyword>
<dbReference type="PATRIC" id="fig|1441930.4.peg.4719"/>
<feature type="region of interest" description="Disordered" evidence="1">
    <location>
        <begin position="50"/>
        <end position="71"/>
    </location>
</feature>
<dbReference type="EMBL" id="CP007044">
    <property type="protein sequence ID" value="AHG22300.1"/>
    <property type="molecule type" value="Genomic_DNA"/>
</dbReference>
<dbReference type="KEGG" id="sfo:Z042_23880"/>
<accession>W0LJY7</accession>
<dbReference type="OrthoDB" id="6495539at2"/>